<gene>
    <name evidence="2" type="ORF">CWO92_24130</name>
</gene>
<evidence type="ECO:0000256" key="1">
    <source>
        <dbReference type="SAM" id="Phobius"/>
    </source>
</evidence>
<dbReference type="EMBL" id="PIQO01000041">
    <property type="protein sequence ID" value="PKR82492.1"/>
    <property type="molecule type" value="Genomic_DNA"/>
</dbReference>
<accession>A0A2N3LCW6</accession>
<comment type="caution">
    <text evidence="2">The sequence shown here is derived from an EMBL/GenBank/DDBJ whole genome shotgun (WGS) entry which is preliminary data.</text>
</comment>
<evidence type="ECO:0000313" key="3">
    <source>
        <dbReference type="Proteomes" id="UP000233440"/>
    </source>
</evidence>
<evidence type="ECO:0000313" key="2">
    <source>
        <dbReference type="EMBL" id="PKR82492.1"/>
    </source>
</evidence>
<feature type="transmembrane region" description="Helical" evidence="1">
    <location>
        <begin position="12"/>
        <end position="32"/>
    </location>
</feature>
<dbReference type="Proteomes" id="UP000233440">
    <property type="component" value="Unassembled WGS sequence"/>
</dbReference>
<organism evidence="2 3">
    <name type="scientific">Heyndrickxia camelliae</name>
    <dbReference type="NCBI Taxonomy" id="1707093"/>
    <lineage>
        <taxon>Bacteria</taxon>
        <taxon>Bacillati</taxon>
        <taxon>Bacillota</taxon>
        <taxon>Bacilli</taxon>
        <taxon>Bacillales</taxon>
        <taxon>Bacillaceae</taxon>
        <taxon>Heyndrickxia</taxon>
    </lineage>
</organism>
<keyword evidence="1" id="KW-1133">Transmembrane helix</keyword>
<reference evidence="2 3" key="1">
    <citation type="submission" date="2017-11" db="EMBL/GenBank/DDBJ databases">
        <title>Bacillus camelliae sp. nov., isolated from pu'er tea.</title>
        <authorList>
            <person name="Niu L."/>
        </authorList>
    </citation>
    <scope>NUCLEOTIDE SEQUENCE [LARGE SCALE GENOMIC DNA]</scope>
    <source>
        <strain evidence="2 3">7578-1</strain>
    </source>
</reference>
<keyword evidence="1" id="KW-0812">Transmembrane</keyword>
<dbReference type="AlphaFoldDB" id="A0A2N3LCW6"/>
<feature type="transmembrane region" description="Helical" evidence="1">
    <location>
        <begin position="38"/>
        <end position="56"/>
    </location>
</feature>
<protein>
    <submittedName>
        <fullName evidence="2">Uncharacterized protein</fullName>
    </submittedName>
</protein>
<sequence length="61" mass="7065">MNKLYKGRLLVLRIVVTLIVLILMILGFNGILHKIVSMSLVTVVLIFFFVMEYVLLKKKTK</sequence>
<dbReference type="RefSeq" id="WP_101356731.1">
    <property type="nucleotide sequence ID" value="NZ_PIQO01000041.1"/>
</dbReference>
<name>A0A2N3LCW6_9BACI</name>
<keyword evidence="1" id="KW-0472">Membrane</keyword>
<proteinExistence type="predicted"/>
<keyword evidence="3" id="KW-1185">Reference proteome</keyword>